<feature type="transmembrane region" description="Helical" evidence="17">
    <location>
        <begin position="100"/>
        <end position="123"/>
    </location>
</feature>
<dbReference type="Pfam" id="PF02790">
    <property type="entry name" value="COX2_TM"/>
    <property type="match status" value="1"/>
</dbReference>
<evidence type="ECO:0000256" key="11">
    <source>
        <dbReference type="ARBA" id="ARBA00023008"/>
    </source>
</evidence>
<dbReference type="GO" id="GO:0005507">
    <property type="term" value="F:copper ion binding"/>
    <property type="evidence" value="ECO:0007669"/>
    <property type="project" value="InterPro"/>
</dbReference>
<keyword evidence="12 17" id="KW-0472">Membrane</keyword>
<dbReference type="GO" id="GO:0005886">
    <property type="term" value="C:plasma membrane"/>
    <property type="evidence" value="ECO:0007669"/>
    <property type="project" value="UniProtKB-SubCell"/>
</dbReference>
<evidence type="ECO:0000256" key="16">
    <source>
        <dbReference type="RuleBase" id="RU004024"/>
    </source>
</evidence>
<keyword evidence="5 15" id="KW-0679">Respiratory chain</keyword>
<keyword evidence="7 16" id="KW-0479">Metal-binding</keyword>
<dbReference type="SUPFAM" id="SSF81464">
    <property type="entry name" value="Cytochrome c oxidase subunit II-like, transmembrane region"/>
    <property type="match status" value="1"/>
</dbReference>
<dbReference type="InterPro" id="IPR011759">
    <property type="entry name" value="Cyt_c_oxidase_su2_TM_dom"/>
</dbReference>
<evidence type="ECO:0000256" key="6">
    <source>
        <dbReference type="ARBA" id="ARBA00022692"/>
    </source>
</evidence>
<keyword evidence="9 15" id="KW-0249">Electron transport</keyword>
<dbReference type="InterPro" id="IPR008972">
    <property type="entry name" value="Cupredoxin"/>
</dbReference>
<dbReference type="Gene3D" id="2.60.40.420">
    <property type="entry name" value="Cupredoxins - blue copper proteins"/>
    <property type="match status" value="1"/>
</dbReference>
<feature type="domain" description="Cytochrome oxidase subunit II transmembrane region profile" evidence="20">
    <location>
        <begin position="33"/>
        <end position="128"/>
    </location>
</feature>
<evidence type="ECO:0000256" key="1">
    <source>
        <dbReference type="ARBA" id="ARBA00001971"/>
    </source>
</evidence>
<keyword evidence="4 15" id="KW-0813">Transport</keyword>
<dbReference type="InterPro" id="IPR002429">
    <property type="entry name" value="CcO_II-like_C"/>
</dbReference>
<comment type="subcellular location">
    <subcellularLocation>
        <location evidence="15">Cell membrane</location>
        <topology evidence="15">Multi-pass membrane protein</topology>
    </subcellularLocation>
    <subcellularLocation>
        <location evidence="2">Membrane</location>
        <topology evidence="2">Multi-pass membrane protein</topology>
    </subcellularLocation>
</comment>
<evidence type="ECO:0000256" key="3">
    <source>
        <dbReference type="ARBA" id="ARBA00007866"/>
    </source>
</evidence>
<keyword evidence="10 17" id="KW-1133">Transmembrane helix</keyword>
<evidence type="ECO:0000256" key="13">
    <source>
        <dbReference type="ARBA" id="ARBA00024688"/>
    </source>
</evidence>
<dbReference type="InterPro" id="IPR001505">
    <property type="entry name" value="Copper_CuA"/>
</dbReference>
<dbReference type="AlphaFoldDB" id="A0A1M4VWA3"/>
<gene>
    <name evidence="21" type="ORF">SAMN02745157_0813</name>
</gene>
<dbReference type="SUPFAM" id="SSF49503">
    <property type="entry name" value="Cupredoxins"/>
    <property type="match status" value="1"/>
</dbReference>
<comment type="cofactor">
    <cofactor evidence="1">
        <name>heme</name>
        <dbReference type="ChEBI" id="CHEBI:30413"/>
    </cofactor>
</comment>
<evidence type="ECO:0000256" key="5">
    <source>
        <dbReference type="ARBA" id="ARBA00022660"/>
    </source>
</evidence>
<dbReference type="Proteomes" id="UP000184485">
    <property type="component" value="Unassembled WGS sequence"/>
</dbReference>
<keyword evidence="18" id="KW-0732">Signal</keyword>
<dbReference type="PROSITE" id="PS50857">
    <property type="entry name" value="COX2_CUA"/>
    <property type="match status" value="1"/>
</dbReference>
<reference evidence="21 22" key="1">
    <citation type="submission" date="2016-11" db="EMBL/GenBank/DDBJ databases">
        <authorList>
            <person name="Jaros S."/>
            <person name="Januszkiewicz K."/>
            <person name="Wedrychowicz H."/>
        </authorList>
    </citation>
    <scope>NUCLEOTIDE SEQUENCE [LARGE SCALE GENOMIC DNA]</scope>
    <source>
        <strain evidence="21 22">DSM 19436</strain>
    </source>
</reference>
<evidence type="ECO:0000256" key="9">
    <source>
        <dbReference type="ARBA" id="ARBA00022982"/>
    </source>
</evidence>
<evidence type="ECO:0000256" key="4">
    <source>
        <dbReference type="ARBA" id="ARBA00022448"/>
    </source>
</evidence>
<dbReference type="EC" id="7.1.1.9" evidence="16"/>
<evidence type="ECO:0000256" key="15">
    <source>
        <dbReference type="RuleBase" id="RU000456"/>
    </source>
</evidence>
<keyword evidence="6 15" id="KW-0812">Transmembrane</keyword>
<dbReference type="STRING" id="1122133.SAMN02745157_0813"/>
<feature type="chain" id="PRO_5012657441" description="Cytochrome c oxidase subunit 2" evidence="18">
    <location>
        <begin position="32"/>
        <end position="315"/>
    </location>
</feature>
<keyword evidence="11 16" id="KW-0186">Copper</keyword>
<dbReference type="InterPro" id="IPR045187">
    <property type="entry name" value="CcO_II"/>
</dbReference>
<feature type="domain" description="Cytochrome oxidase subunit II copper A binding" evidence="19">
    <location>
        <begin position="137"/>
        <end position="272"/>
    </location>
</feature>
<dbReference type="InterPro" id="IPR034210">
    <property type="entry name" value="CcO_II_C"/>
</dbReference>
<feature type="transmembrane region" description="Helical" evidence="17">
    <location>
        <begin position="55"/>
        <end position="79"/>
    </location>
</feature>
<comment type="catalytic activity">
    <reaction evidence="14 16">
        <text>4 Fe(II)-[cytochrome c] + O2 + 8 H(+)(in) = 4 Fe(III)-[cytochrome c] + 2 H2O + 4 H(+)(out)</text>
        <dbReference type="Rhea" id="RHEA:11436"/>
        <dbReference type="Rhea" id="RHEA-COMP:10350"/>
        <dbReference type="Rhea" id="RHEA-COMP:14399"/>
        <dbReference type="ChEBI" id="CHEBI:15377"/>
        <dbReference type="ChEBI" id="CHEBI:15378"/>
        <dbReference type="ChEBI" id="CHEBI:15379"/>
        <dbReference type="ChEBI" id="CHEBI:29033"/>
        <dbReference type="ChEBI" id="CHEBI:29034"/>
        <dbReference type="EC" id="7.1.1.9"/>
    </reaction>
</comment>
<evidence type="ECO:0000256" key="2">
    <source>
        <dbReference type="ARBA" id="ARBA00004141"/>
    </source>
</evidence>
<sequence length="315" mass="33990">MTKAKTRLGSGLLLGGSIAAVLGAMSGAAEAAQPTPWAMWLQEPASPIMERINSFNIGITIAMVAIVLIVLALLIYVMVRFSAKANPVPSRTSHNTLIEVVWTVAPILILIAIAIPSFSLLFAQQDPGRIIKDYDPAKVLTVKATGIQWYWNYEYPDNGGVAFDSNMIPENEIKDPKTQPRLLAVDNEMIVPVGTVVRMQVIGQDVIHSFALPSFGIKIDAVPGRLNETWFLAEREGVYYGQCSELCGINHAFMPIAIRVVKPEQFQTWVTAAKTDLPGAYKQLFASIEADAAKVASADAAKPAAAGSIVEVAAR</sequence>
<keyword evidence="8" id="KW-1278">Translocase</keyword>
<dbReference type="PROSITE" id="PS00078">
    <property type="entry name" value="COX2"/>
    <property type="match status" value="1"/>
</dbReference>
<proteinExistence type="inferred from homology"/>
<evidence type="ECO:0000259" key="19">
    <source>
        <dbReference type="PROSITE" id="PS50857"/>
    </source>
</evidence>
<evidence type="ECO:0000256" key="10">
    <source>
        <dbReference type="ARBA" id="ARBA00022989"/>
    </source>
</evidence>
<dbReference type="PRINTS" id="PR01166">
    <property type="entry name" value="CYCOXIDASEII"/>
</dbReference>
<dbReference type="PROSITE" id="PS50999">
    <property type="entry name" value="COX2_TM"/>
    <property type="match status" value="1"/>
</dbReference>
<dbReference type="EMBL" id="FQUP01000001">
    <property type="protein sequence ID" value="SHE73248.1"/>
    <property type="molecule type" value="Genomic_DNA"/>
</dbReference>
<dbReference type="PANTHER" id="PTHR22888:SF9">
    <property type="entry name" value="CYTOCHROME C OXIDASE SUBUNIT 2"/>
    <property type="match status" value="1"/>
</dbReference>
<dbReference type="GO" id="GO:0042773">
    <property type="term" value="P:ATP synthesis coupled electron transport"/>
    <property type="evidence" value="ECO:0007669"/>
    <property type="project" value="TreeGrafter"/>
</dbReference>
<evidence type="ECO:0000259" key="20">
    <source>
        <dbReference type="PROSITE" id="PS50999"/>
    </source>
</evidence>
<dbReference type="RefSeq" id="WP_244540125.1">
    <property type="nucleotide sequence ID" value="NZ_FQUP01000001.1"/>
</dbReference>
<keyword evidence="22" id="KW-1185">Reference proteome</keyword>
<dbReference type="FunFam" id="2.60.40.420:FF:000001">
    <property type="entry name" value="Cytochrome c oxidase subunit 2"/>
    <property type="match status" value="1"/>
</dbReference>
<dbReference type="NCBIfam" id="TIGR02866">
    <property type="entry name" value="CoxB"/>
    <property type="match status" value="1"/>
</dbReference>
<evidence type="ECO:0000313" key="22">
    <source>
        <dbReference type="Proteomes" id="UP000184485"/>
    </source>
</evidence>
<dbReference type="PANTHER" id="PTHR22888">
    <property type="entry name" value="CYTOCHROME C OXIDASE, SUBUNIT II"/>
    <property type="match status" value="1"/>
</dbReference>
<evidence type="ECO:0000256" key="8">
    <source>
        <dbReference type="ARBA" id="ARBA00022967"/>
    </source>
</evidence>
<dbReference type="GO" id="GO:0016491">
    <property type="term" value="F:oxidoreductase activity"/>
    <property type="evidence" value="ECO:0007669"/>
    <property type="project" value="InterPro"/>
</dbReference>
<dbReference type="Pfam" id="PF00116">
    <property type="entry name" value="COX2"/>
    <property type="match status" value="1"/>
</dbReference>
<name>A0A1M4VWA3_9HYPH</name>
<evidence type="ECO:0000256" key="17">
    <source>
        <dbReference type="SAM" id="Phobius"/>
    </source>
</evidence>
<comment type="function">
    <text evidence="13 16">Subunits I and II form the functional core of the enzyme complex. Electrons originating in cytochrome c are transferred via heme a and Cu(A) to the binuclear center formed by heme a3 and Cu(B).</text>
</comment>
<dbReference type="Gene3D" id="1.10.287.90">
    <property type="match status" value="1"/>
</dbReference>
<organism evidence="21 22">
    <name type="scientific">Kaistia soli DSM 19436</name>
    <dbReference type="NCBI Taxonomy" id="1122133"/>
    <lineage>
        <taxon>Bacteria</taxon>
        <taxon>Pseudomonadati</taxon>
        <taxon>Pseudomonadota</taxon>
        <taxon>Alphaproteobacteria</taxon>
        <taxon>Hyphomicrobiales</taxon>
        <taxon>Kaistiaceae</taxon>
        <taxon>Kaistia</taxon>
    </lineage>
</organism>
<evidence type="ECO:0000256" key="14">
    <source>
        <dbReference type="ARBA" id="ARBA00047816"/>
    </source>
</evidence>
<evidence type="ECO:0000313" key="21">
    <source>
        <dbReference type="EMBL" id="SHE73248.1"/>
    </source>
</evidence>
<comment type="similarity">
    <text evidence="3 15">Belongs to the cytochrome c oxidase subunit 2 family.</text>
</comment>
<protein>
    <recommendedName>
        <fullName evidence="16">Cytochrome c oxidase subunit 2</fullName>
        <ecNumber evidence="16">7.1.1.9</ecNumber>
    </recommendedName>
</protein>
<dbReference type="InterPro" id="IPR036257">
    <property type="entry name" value="Cyt_c_oxidase_su2_TM_sf"/>
</dbReference>
<evidence type="ECO:0000256" key="12">
    <source>
        <dbReference type="ARBA" id="ARBA00023136"/>
    </source>
</evidence>
<evidence type="ECO:0000256" key="18">
    <source>
        <dbReference type="SAM" id="SignalP"/>
    </source>
</evidence>
<comment type="cofactor">
    <cofactor evidence="16">
        <name>Cu cation</name>
        <dbReference type="ChEBI" id="CHEBI:23378"/>
    </cofactor>
    <text evidence="16">Binds a copper A center.</text>
</comment>
<accession>A0A1M4VWA3</accession>
<evidence type="ECO:0000256" key="7">
    <source>
        <dbReference type="ARBA" id="ARBA00022723"/>
    </source>
</evidence>
<dbReference type="InterPro" id="IPR014222">
    <property type="entry name" value="Cyt_c_oxidase_su2"/>
</dbReference>
<dbReference type="CDD" id="cd13912">
    <property type="entry name" value="CcO_II_C"/>
    <property type="match status" value="1"/>
</dbReference>
<dbReference type="GO" id="GO:0004129">
    <property type="term" value="F:cytochrome-c oxidase activity"/>
    <property type="evidence" value="ECO:0007669"/>
    <property type="project" value="UniProtKB-EC"/>
</dbReference>
<feature type="signal peptide" evidence="18">
    <location>
        <begin position="1"/>
        <end position="31"/>
    </location>
</feature>